<dbReference type="NCBIfam" id="TIGR01198">
    <property type="entry name" value="pgl"/>
    <property type="match status" value="1"/>
</dbReference>
<comment type="catalytic activity">
    <reaction evidence="1 7">
        <text>6-phospho-D-glucono-1,5-lactone + H2O = 6-phospho-D-gluconate + H(+)</text>
        <dbReference type="Rhea" id="RHEA:12556"/>
        <dbReference type="ChEBI" id="CHEBI:15377"/>
        <dbReference type="ChEBI" id="CHEBI:15378"/>
        <dbReference type="ChEBI" id="CHEBI:57955"/>
        <dbReference type="ChEBI" id="CHEBI:58759"/>
        <dbReference type="EC" id="3.1.1.31"/>
    </reaction>
</comment>
<keyword evidence="10" id="KW-1185">Reference proteome</keyword>
<accession>A0ABY6MXK1</accession>
<evidence type="ECO:0000256" key="6">
    <source>
        <dbReference type="ARBA" id="ARBA00020337"/>
    </source>
</evidence>
<organism evidence="9 10">
    <name type="scientific">Alkalimarinus alittae</name>
    <dbReference type="NCBI Taxonomy" id="2961619"/>
    <lineage>
        <taxon>Bacteria</taxon>
        <taxon>Pseudomonadati</taxon>
        <taxon>Pseudomonadota</taxon>
        <taxon>Gammaproteobacteria</taxon>
        <taxon>Alteromonadales</taxon>
        <taxon>Alteromonadaceae</taxon>
        <taxon>Alkalimarinus</taxon>
    </lineage>
</organism>
<comment type="similarity">
    <text evidence="4 7">Belongs to the glucosamine/galactosamine-6-phosphate isomerase family. 6-phosphogluconolactonase subfamily.</text>
</comment>
<protein>
    <recommendedName>
        <fullName evidence="6 7">6-phosphogluconolactonase</fullName>
        <shortName evidence="7">6PGL</shortName>
        <ecNumber evidence="5 7">3.1.1.31</ecNumber>
    </recommendedName>
</protein>
<comment type="function">
    <text evidence="2 7">Hydrolysis of 6-phosphogluconolactone to 6-phosphogluconate.</text>
</comment>
<feature type="domain" description="Glucosamine/galactosamine-6-phosphate isomerase" evidence="8">
    <location>
        <begin position="11"/>
        <end position="223"/>
    </location>
</feature>
<gene>
    <name evidence="7 9" type="primary">pgl</name>
    <name evidence="9" type="ORF">NKI27_10705</name>
</gene>
<dbReference type="RefSeq" id="WP_265046049.1">
    <property type="nucleotide sequence ID" value="NZ_CP100390.1"/>
</dbReference>
<dbReference type="Proteomes" id="UP001163739">
    <property type="component" value="Chromosome"/>
</dbReference>
<evidence type="ECO:0000256" key="5">
    <source>
        <dbReference type="ARBA" id="ARBA00013198"/>
    </source>
</evidence>
<evidence type="ECO:0000313" key="9">
    <source>
        <dbReference type="EMBL" id="UZE94557.1"/>
    </source>
</evidence>
<dbReference type="PANTHER" id="PTHR11054:SF0">
    <property type="entry name" value="6-PHOSPHOGLUCONOLACTONASE"/>
    <property type="match status" value="1"/>
</dbReference>
<sequence>MIERFYEHNRLLTAALSNAISEDLSQQLVATHKASIAVSGGNTPKALYEQLSTVALDWPKISVTLTDERWVDTNHPDSNEGMVRRHLLKHNAVSASFLSLKTRHTTAKEGALVLSKMLKDQLPSVDFVLLGMGSDGHFASLFPHTESLVKGLDKGDLTRCIDTFAPVEPKQRISLTLSMLLTAKKIYLLITGDDKLSVYRRACLNDQINHTSTLPIAAVLNQTEVPVEVFWSPSES</sequence>
<dbReference type="Pfam" id="PF01182">
    <property type="entry name" value="Glucosamine_iso"/>
    <property type="match status" value="1"/>
</dbReference>
<evidence type="ECO:0000256" key="3">
    <source>
        <dbReference type="ARBA" id="ARBA00004961"/>
    </source>
</evidence>
<dbReference type="InterPro" id="IPR039104">
    <property type="entry name" value="6PGL"/>
</dbReference>
<dbReference type="EC" id="3.1.1.31" evidence="5 7"/>
<dbReference type="PANTHER" id="PTHR11054">
    <property type="entry name" value="6-PHOSPHOGLUCONOLACTONASE"/>
    <property type="match status" value="1"/>
</dbReference>
<keyword evidence="7 9" id="KW-0378">Hydrolase</keyword>
<dbReference type="InterPro" id="IPR005900">
    <property type="entry name" value="6-phosphogluconolactonase_DevB"/>
</dbReference>
<dbReference type="SUPFAM" id="SSF100950">
    <property type="entry name" value="NagB/RpiA/CoA transferase-like"/>
    <property type="match status" value="1"/>
</dbReference>
<reference evidence="9" key="1">
    <citation type="submission" date="2022-06" db="EMBL/GenBank/DDBJ databases">
        <title>Alkalimarinus sp. nov., isolated from gut of a Alitta virens.</title>
        <authorList>
            <person name="Yang A.I."/>
            <person name="Shin N.-R."/>
        </authorList>
    </citation>
    <scope>NUCLEOTIDE SEQUENCE</scope>
    <source>
        <strain evidence="9">A2M4</strain>
    </source>
</reference>
<dbReference type="CDD" id="cd01400">
    <property type="entry name" value="6PGL"/>
    <property type="match status" value="1"/>
</dbReference>
<proteinExistence type="inferred from homology"/>
<evidence type="ECO:0000256" key="1">
    <source>
        <dbReference type="ARBA" id="ARBA00000832"/>
    </source>
</evidence>
<evidence type="ECO:0000256" key="7">
    <source>
        <dbReference type="RuleBase" id="RU365095"/>
    </source>
</evidence>
<name>A0ABY6MXK1_9ALTE</name>
<evidence type="ECO:0000256" key="4">
    <source>
        <dbReference type="ARBA" id="ARBA00010662"/>
    </source>
</evidence>
<dbReference type="InterPro" id="IPR037171">
    <property type="entry name" value="NagB/RpiA_transferase-like"/>
</dbReference>
<evidence type="ECO:0000259" key="8">
    <source>
        <dbReference type="Pfam" id="PF01182"/>
    </source>
</evidence>
<dbReference type="Gene3D" id="3.40.50.1360">
    <property type="match status" value="1"/>
</dbReference>
<dbReference type="EMBL" id="CP100390">
    <property type="protein sequence ID" value="UZE94557.1"/>
    <property type="molecule type" value="Genomic_DNA"/>
</dbReference>
<dbReference type="GO" id="GO:0017057">
    <property type="term" value="F:6-phosphogluconolactonase activity"/>
    <property type="evidence" value="ECO:0007669"/>
    <property type="project" value="UniProtKB-EC"/>
</dbReference>
<dbReference type="InterPro" id="IPR006148">
    <property type="entry name" value="Glc/Gal-6P_isomerase"/>
</dbReference>
<evidence type="ECO:0000313" key="10">
    <source>
        <dbReference type="Proteomes" id="UP001163739"/>
    </source>
</evidence>
<comment type="pathway">
    <text evidence="3 7">Carbohydrate degradation; pentose phosphate pathway; D-ribulose 5-phosphate from D-glucose 6-phosphate (oxidative stage): step 2/3.</text>
</comment>
<evidence type="ECO:0000256" key="2">
    <source>
        <dbReference type="ARBA" id="ARBA00002681"/>
    </source>
</evidence>